<protein>
    <submittedName>
        <fullName evidence="1">Uncharacterized protein</fullName>
    </submittedName>
</protein>
<dbReference type="AlphaFoldDB" id="A0A142CLR1"/>
<evidence type="ECO:0000313" key="1">
    <source>
        <dbReference type="EMBL" id="AMQ11506.1"/>
    </source>
</evidence>
<keyword evidence="1" id="KW-0614">Plasmid</keyword>
<name>A0A142CLR1_SHIDY</name>
<dbReference type="EMBL" id="KT754160">
    <property type="protein sequence ID" value="AMQ11506.1"/>
    <property type="molecule type" value="Genomic_DNA"/>
</dbReference>
<reference evidence="1" key="1">
    <citation type="journal article" date="2016" name="Nat. Microbiol.">
        <title>Global phylogeography and evolutionary history of Shigella dysenteriae type 1.</title>
        <authorList>
            <person name="Njamkepo E."/>
            <person name="Fawal N."/>
            <person name="Tran-Dien A."/>
            <person name="Hawkey J."/>
            <person name="Strockbine N."/>
            <person name="Jenkins C."/>
            <person name="Talukder K.A."/>
            <person name="Bercion R."/>
            <person name="Kuleshov K."/>
            <person name="Kolinska R."/>
            <person name="Russell J.E."/>
            <person name="Kaftyreva L."/>
            <person name="Accou-Demartin M."/>
            <person name="Karas A."/>
            <person name="Vandenberg O."/>
            <person name="Mather A.E."/>
            <person name="Mason C.J."/>
            <person name="Page A.J."/>
            <person name="Ramamurthy T."/>
            <person name="Bizet C."/>
            <person name="Gamian A."/>
            <person name="Carle I."/>
            <person name="Sow A.G."/>
            <person name="Bouchier C."/>
            <person name="Wester A.L."/>
            <person name="Lejay-Collin M."/>
            <person name="Fonkoua M.C."/>
            <person name="Hello S.L."/>
            <person name="Blaser M.J."/>
            <person name="Jernberg C."/>
            <person name="Ruckly C."/>
            <person name="Merens A."/>
            <person name="Page A.L."/>
            <person name="Aslett M."/>
            <person name="Roggentin P."/>
            <person name="Fruth A."/>
            <person name="Denamur E."/>
            <person name="Venkatesan M."/>
            <person name="Bercovier H."/>
            <person name="Bodhidatta L."/>
            <person name="Chiou C.S."/>
            <person name="Clermont D."/>
            <person name="Colonna B."/>
            <person name="Egorova S."/>
            <person name="Pazhani G.P."/>
            <person name="Ezernitchi A.V."/>
            <person name="Guigon G."/>
            <person name="Harris S.R."/>
            <person name="Izumiya H."/>
            <person name="Korzeniowska-Kowal A."/>
            <person name="Lutynska A."/>
            <person name="Gouali M."/>
            <person name="Grimont F."/>
            <person name="Langendorf C."/>
            <person name="Marejkova M."/>
            <person name="Peterson L.A."/>
            <person name="Perez-Perez G."/>
            <person name="Ngandjio A."/>
            <person name="Podkolzin A."/>
            <person name="Souche E."/>
            <person name="Makarova M."/>
            <person name="Shipulin G.A."/>
            <person name="Ye C."/>
            <person name="Zemlickova H."/>
            <person name="Herpay M."/>
            <person name="Grimont P.A."/>
            <person name="Parkhill J."/>
            <person name="Sansonetti P."/>
            <person name="Holt K.E."/>
            <person name="Brisse S."/>
            <person name="Thomson N.R."/>
            <person name="Weill F.X."/>
        </authorList>
    </citation>
    <scope>NUCLEOTIDE SEQUENCE</scope>
    <source>
        <strain evidence="1">80-547</strain>
        <plasmid evidence="1">p80-547</plasmid>
    </source>
</reference>
<geneLocation type="plasmid" evidence="1">
    <name>p80-547</name>
</geneLocation>
<sequence>MRFLSRSNRNTLTCRLSSGISRFAKPFPEKCHISVTLYED</sequence>
<organism evidence="1">
    <name type="scientific">Shigella dysenteriae</name>
    <dbReference type="NCBI Taxonomy" id="622"/>
    <lineage>
        <taxon>Bacteria</taxon>
        <taxon>Pseudomonadati</taxon>
        <taxon>Pseudomonadota</taxon>
        <taxon>Gammaproteobacteria</taxon>
        <taxon>Enterobacterales</taxon>
        <taxon>Enterobacteriaceae</taxon>
        <taxon>Shigella</taxon>
    </lineage>
</organism>
<accession>A0A142CLR1</accession>
<proteinExistence type="predicted"/>